<gene>
    <name evidence="1" type="ORF">BpHYR1_031021</name>
</gene>
<evidence type="ECO:0000313" key="1">
    <source>
        <dbReference type="EMBL" id="RMZ98995.1"/>
    </source>
</evidence>
<dbReference type="EMBL" id="REGN01010453">
    <property type="protein sequence ID" value="RMZ98995.1"/>
    <property type="molecule type" value="Genomic_DNA"/>
</dbReference>
<comment type="caution">
    <text evidence="1">The sequence shown here is derived from an EMBL/GenBank/DDBJ whole genome shotgun (WGS) entry which is preliminary data.</text>
</comment>
<dbReference type="Proteomes" id="UP000276133">
    <property type="component" value="Unassembled WGS sequence"/>
</dbReference>
<reference evidence="1 2" key="1">
    <citation type="journal article" date="2018" name="Sci. Rep.">
        <title>Genomic signatures of local adaptation to the degree of environmental predictability in rotifers.</title>
        <authorList>
            <person name="Franch-Gras L."/>
            <person name="Hahn C."/>
            <person name="Garcia-Roger E.M."/>
            <person name="Carmona M.J."/>
            <person name="Serra M."/>
            <person name="Gomez A."/>
        </authorList>
    </citation>
    <scope>NUCLEOTIDE SEQUENCE [LARGE SCALE GENOMIC DNA]</scope>
    <source>
        <strain evidence="1">HYR1</strain>
    </source>
</reference>
<sequence length="275" mass="31825">MNIDFDYKINDPNKILFLVKNVFEGDPCPDQFLSCDCFDESECHHLSTHSNDSFDFNQNRMSIKCSFCQFYDYLNKNFTTLKTNMENTKSNSAKKHYINLRFKKRTYSPEILEWCNVFTWKSPFALTAFASCKTDDDIYRAIKNFQQEKEKFKKTLICSKLFIDVHKKHEMSEEFQKTIRKNGSKVEANVPSHPNIELDSISTIDSSLLAQTSFENIPSSLSDNVSIVHPNVSLGLISDNLLNQNQKSPEPKQVQVSEAELKKLVQSMEKDILKN</sequence>
<organism evidence="1 2">
    <name type="scientific">Brachionus plicatilis</name>
    <name type="common">Marine rotifer</name>
    <name type="synonym">Brachionus muelleri</name>
    <dbReference type="NCBI Taxonomy" id="10195"/>
    <lineage>
        <taxon>Eukaryota</taxon>
        <taxon>Metazoa</taxon>
        <taxon>Spiralia</taxon>
        <taxon>Gnathifera</taxon>
        <taxon>Rotifera</taxon>
        <taxon>Eurotatoria</taxon>
        <taxon>Monogononta</taxon>
        <taxon>Pseudotrocha</taxon>
        <taxon>Ploima</taxon>
        <taxon>Brachionidae</taxon>
        <taxon>Brachionus</taxon>
    </lineage>
</organism>
<accession>A0A3M7PIN4</accession>
<name>A0A3M7PIN4_BRAPC</name>
<dbReference type="AlphaFoldDB" id="A0A3M7PIN4"/>
<evidence type="ECO:0000313" key="2">
    <source>
        <dbReference type="Proteomes" id="UP000276133"/>
    </source>
</evidence>
<protein>
    <submittedName>
        <fullName evidence="1">Uncharacterized protein</fullName>
    </submittedName>
</protein>
<keyword evidence="2" id="KW-1185">Reference proteome</keyword>
<proteinExistence type="predicted"/>